<dbReference type="PANTHER" id="PTHR32071">
    <property type="entry name" value="TRANSCRIPTIONAL REGULATORY PROTEIN"/>
    <property type="match status" value="1"/>
</dbReference>
<evidence type="ECO:0000259" key="5">
    <source>
        <dbReference type="PROSITE" id="PS51096"/>
    </source>
</evidence>
<dbReference type="SUPFAM" id="SSF53062">
    <property type="entry name" value="PTS system fructose IIA component-like"/>
    <property type="match status" value="1"/>
</dbReference>
<name>A0ABW8TJ85_9CLOT</name>
<dbReference type="InterPro" id="IPR036634">
    <property type="entry name" value="PRD_sf"/>
</dbReference>
<dbReference type="Pfam" id="PF00874">
    <property type="entry name" value="PRD"/>
    <property type="match status" value="2"/>
</dbReference>
<dbReference type="Gene3D" id="3.40.50.300">
    <property type="entry name" value="P-loop containing nucleotide triphosphate hydrolases"/>
    <property type="match status" value="1"/>
</dbReference>
<gene>
    <name evidence="7" type="ORF">ACJDT4_19650</name>
</gene>
<feature type="domain" description="PTS EIIA type-4" evidence="5">
    <location>
        <begin position="556"/>
        <end position="692"/>
    </location>
</feature>
<dbReference type="PROSITE" id="PS51096">
    <property type="entry name" value="PTS_EIIA_TYPE_4"/>
    <property type="match status" value="1"/>
</dbReference>
<reference evidence="7 8" key="1">
    <citation type="submission" date="2024-11" db="EMBL/GenBank/DDBJ databases">
        <authorList>
            <person name="Heng Y.C."/>
            <person name="Lim A.C.H."/>
            <person name="Lee J.K.Y."/>
            <person name="Kittelmann S."/>
        </authorList>
    </citation>
    <scope>NUCLEOTIDE SEQUENCE [LARGE SCALE GENOMIC DNA]</scope>
    <source>
        <strain evidence="7 8">WILCCON 0114</strain>
    </source>
</reference>
<evidence type="ECO:0000256" key="1">
    <source>
        <dbReference type="ARBA" id="ARBA00022679"/>
    </source>
</evidence>
<dbReference type="Pfam" id="PF03610">
    <property type="entry name" value="EIIA-man"/>
    <property type="match status" value="1"/>
</dbReference>
<evidence type="ECO:0000313" key="7">
    <source>
        <dbReference type="EMBL" id="MFL0252633.1"/>
    </source>
</evidence>
<dbReference type="CDD" id="cd00009">
    <property type="entry name" value="AAA"/>
    <property type="match status" value="1"/>
</dbReference>
<proteinExistence type="predicted"/>
<evidence type="ECO:0000259" key="6">
    <source>
        <dbReference type="PROSITE" id="PS51372"/>
    </source>
</evidence>
<keyword evidence="3" id="KW-0067">ATP-binding</keyword>
<dbReference type="SMART" id="SM00382">
    <property type="entry name" value="AAA"/>
    <property type="match status" value="1"/>
</dbReference>
<dbReference type="PROSITE" id="PS50045">
    <property type="entry name" value="SIGMA54_INTERACT_4"/>
    <property type="match status" value="1"/>
</dbReference>
<evidence type="ECO:0000259" key="4">
    <source>
        <dbReference type="PROSITE" id="PS50045"/>
    </source>
</evidence>
<dbReference type="Gene3D" id="1.10.1790.10">
    <property type="entry name" value="PRD domain"/>
    <property type="match status" value="2"/>
</dbReference>
<dbReference type="InterPro" id="IPR002078">
    <property type="entry name" value="Sigma_54_int"/>
</dbReference>
<dbReference type="SUPFAM" id="SSF52540">
    <property type="entry name" value="P-loop containing nucleoside triphosphate hydrolases"/>
    <property type="match status" value="1"/>
</dbReference>
<evidence type="ECO:0000256" key="2">
    <source>
        <dbReference type="ARBA" id="ARBA00022741"/>
    </source>
</evidence>
<dbReference type="InterPro" id="IPR004701">
    <property type="entry name" value="PTS_EIIA_man-typ"/>
</dbReference>
<dbReference type="InterPro" id="IPR036662">
    <property type="entry name" value="PTS_EIIA_man-typ_sf"/>
</dbReference>
<keyword evidence="1" id="KW-0808">Transferase</keyword>
<dbReference type="EMBL" id="JBJIAA010000019">
    <property type="protein sequence ID" value="MFL0252633.1"/>
    <property type="molecule type" value="Genomic_DNA"/>
</dbReference>
<evidence type="ECO:0000256" key="3">
    <source>
        <dbReference type="ARBA" id="ARBA00022840"/>
    </source>
</evidence>
<feature type="domain" description="PRD" evidence="6">
    <location>
        <begin position="811"/>
        <end position="916"/>
    </location>
</feature>
<dbReference type="Proteomes" id="UP001623592">
    <property type="component" value="Unassembled WGS sequence"/>
</dbReference>
<dbReference type="RefSeq" id="WP_406789290.1">
    <property type="nucleotide sequence ID" value="NZ_JBJIAA010000019.1"/>
</dbReference>
<organism evidence="7 8">
    <name type="scientific">Clostridium neuense</name>
    <dbReference type="NCBI Taxonomy" id="1728934"/>
    <lineage>
        <taxon>Bacteria</taxon>
        <taxon>Bacillati</taxon>
        <taxon>Bacillota</taxon>
        <taxon>Clostridia</taxon>
        <taxon>Eubacteriales</taxon>
        <taxon>Clostridiaceae</taxon>
        <taxon>Clostridium</taxon>
    </lineage>
</organism>
<dbReference type="InterPro" id="IPR003593">
    <property type="entry name" value="AAA+_ATPase"/>
</dbReference>
<dbReference type="Pfam" id="PF00158">
    <property type="entry name" value="Sigma54_activat"/>
    <property type="match status" value="1"/>
</dbReference>
<keyword evidence="8" id="KW-1185">Reference proteome</keyword>
<dbReference type="SUPFAM" id="SSF63520">
    <property type="entry name" value="PTS-regulatory domain, PRD"/>
    <property type="match status" value="2"/>
</dbReference>
<evidence type="ECO:0000313" key="8">
    <source>
        <dbReference type="Proteomes" id="UP001623592"/>
    </source>
</evidence>
<dbReference type="InterPro" id="IPR027417">
    <property type="entry name" value="P-loop_NTPase"/>
</dbReference>
<feature type="domain" description="Sigma-54 factor interaction" evidence="4">
    <location>
        <begin position="104"/>
        <end position="338"/>
    </location>
</feature>
<dbReference type="PROSITE" id="PS51372">
    <property type="entry name" value="PRD_2"/>
    <property type="match status" value="2"/>
</dbReference>
<dbReference type="InterPro" id="IPR011608">
    <property type="entry name" value="PRD"/>
</dbReference>
<comment type="caution">
    <text evidence="7">The sequence shown here is derived from an EMBL/GenBank/DDBJ whole genome shotgun (WGS) entry which is preliminary data.</text>
</comment>
<feature type="domain" description="PRD" evidence="6">
    <location>
        <begin position="450"/>
        <end position="555"/>
    </location>
</feature>
<sequence length="916" mass="104090">MTNKENIMKSLRELSLKIDGEKECGVTAKDISDSLGLQRNIVSHLLNVLNKEEKAIKINTRPVYFIDMEVYKKRKGELKLVTNCLESKKGDAKEGNVSEVFKKLIGYNGSLKYVVDQCKSAVLYPPMGLPILLIGSSGVGKSFLAQIIYEFAKASNSIESPERFVIFNCAEYANNPELLSATLFGSVKGAYTGAERDRPGLIEEADGGVLFLDEIHRLPPEGQEKLFLFLDKGVFRRLGEAERWRSAKVRMIFATTENPKDNFLETFLRRIPLIVKIPSFQERPLSEKLEIIQSIYKKEAITIKKDILVSNKVINILLKSKSGGNIGGLINVIKLSCASALEGSSYKTIKVLKIKINNLPIDFMENFDGILSNVNFADMFISSSGIEDTHYFNKSSSSISDLTSEIFKFAEEFKENDITQEEFFRKCLENFNKLVDEIIFNEIDKRRNAVMFGSIKKITENILVYIESEYGIKYFANSSEIITYIVIYFMEYYNENEEDINELIDYMSEKYPKEYKIVTKIIETIETNLDIALNKILNLYMLIYIKSFNQKKRSDRTSAVLIAHGYSTASSIASVANRMLGEYIFEAIDMPLELSTPEIVTKLNSYIRETNISNGLIILVDMGSLESIYKGITKEFYGDLAIINNISTYLALDVGSRILNSESVEQIAKEAVKGNVSKYNYIPLSKNRKNAIITTCLTGIGAAKKIKDLMDKCFTNDEVEVIAYDYEGLEGNGKEGNIFKQYDVRLIIGTSDPSIEDVPYISVEDFIMKKGESLLKNALRDVVDIEVIDKINREVVKLFTLENVINYLTILNPSKIIDQVENALYNLEIGIGFKLPNDLKISLYIHISCMLERLVIKDPIMNYNKSEEFLKYHIHFIELVKKAFSVIEQFYKVEIPISEIGFIYDSIKNKVSDFKL</sequence>
<accession>A0ABW8TJ85</accession>
<keyword evidence="2" id="KW-0547">Nucleotide-binding</keyword>
<dbReference type="PANTHER" id="PTHR32071:SF38">
    <property type="entry name" value="PSP OPERON TRANSCRIPTIONAL ACTIVATOR"/>
    <property type="match status" value="1"/>
</dbReference>
<protein>
    <submittedName>
        <fullName evidence="7">Sigma 54-interacting transcriptional regulator</fullName>
    </submittedName>
</protein>
<dbReference type="Gene3D" id="3.40.50.510">
    <property type="entry name" value="Phosphotransferase system, mannose-type IIA component"/>
    <property type="match status" value="1"/>
</dbReference>